<name>A0A7W8NFE4_9DEIO</name>
<feature type="transmembrane region" description="Helical" evidence="1">
    <location>
        <begin position="341"/>
        <end position="360"/>
    </location>
</feature>
<dbReference type="RefSeq" id="WP_221284186.1">
    <property type="nucleotide sequence ID" value="NZ_JACHFL010000006.1"/>
</dbReference>
<dbReference type="Pfam" id="PF13795">
    <property type="entry name" value="HupE_UreJ_2"/>
    <property type="match status" value="1"/>
</dbReference>
<comment type="caution">
    <text evidence="3">The sequence shown here is derived from an EMBL/GenBank/DDBJ whole genome shotgun (WGS) entry which is preliminary data.</text>
</comment>
<dbReference type="AlphaFoldDB" id="A0A7W8NFE4"/>
<keyword evidence="2" id="KW-0732">Signal</keyword>
<feature type="signal peptide" evidence="2">
    <location>
        <begin position="1"/>
        <end position="23"/>
    </location>
</feature>
<sequence>MTRTPLLRFLLVFLLALTSPALAHPMPSSVILLDVHEGAVGAEMQLPLSELGLALHETLSGDSDTLLAAHENEWRAYLLKHLRPTTPDGEAWTVAVDDLSIGNAEQTASGPYQELNAHLTLTPPAGASSRAFTLNYDAVMHQVVTHSALVSVRQDWAAGVTPEGTPAEVGVIRVNPVDGTVAPLVVNRDGGSLWTGFVGMLRLGVSHIAAGTDHLLFLLTLLLPAPLLAGLNHWGGFAGTRHSLLNILKIITAFTAGHSLTLIVGTLARLDLPAQPIEALIALSILISAVHALRPVFPGREVLVAGFFGLIHGLAFSFTLAELNLNAGQMALSLLGFNLGIEAMQLVVMALTLPWLILLARTPAYPAVRVGGASVAALASLGWLGQRLGLDNPLSTLADGLGVYGSWGIAGLAVVAIMLTFSTARRLRTGTRH</sequence>
<organism evidence="3 4">
    <name type="scientific">Deinococcus humi</name>
    <dbReference type="NCBI Taxonomy" id="662880"/>
    <lineage>
        <taxon>Bacteria</taxon>
        <taxon>Thermotogati</taxon>
        <taxon>Deinococcota</taxon>
        <taxon>Deinococci</taxon>
        <taxon>Deinococcales</taxon>
        <taxon>Deinococcaceae</taxon>
        <taxon>Deinococcus</taxon>
    </lineage>
</organism>
<keyword evidence="1" id="KW-1133">Transmembrane helix</keyword>
<dbReference type="EMBL" id="JACHFL010000006">
    <property type="protein sequence ID" value="MBB5363600.1"/>
    <property type="molecule type" value="Genomic_DNA"/>
</dbReference>
<dbReference type="InterPro" id="IPR032809">
    <property type="entry name" value="Put_HupE_UreJ"/>
</dbReference>
<accession>A0A7W8NFE4</accession>
<evidence type="ECO:0000256" key="1">
    <source>
        <dbReference type="SAM" id="Phobius"/>
    </source>
</evidence>
<feature type="transmembrane region" description="Helical" evidence="1">
    <location>
        <begin position="302"/>
        <end position="321"/>
    </location>
</feature>
<evidence type="ECO:0000256" key="2">
    <source>
        <dbReference type="SAM" id="SignalP"/>
    </source>
</evidence>
<dbReference type="Proteomes" id="UP000552709">
    <property type="component" value="Unassembled WGS sequence"/>
</dbReference>
<feature type="transmembrane region" description="Helical" evidence="1">
    <location>
        <begin position="247"/>
        <end position="268"/>
    </location>
</feature>
<feature type="transmembrane region" description="Helical" evidence="1">
    <location>
        <begin position="274"/>
        <end position="293"/>
    </location>
</feature>
<reference evidence="3 4" key="1">
    <citation type="submission" date="2020-08" db="EMBL/GenBank/DDBJ databases">
        <title>Genomic Encyclopedia of Type Strains, Phase IV (KMG-IV): sequencing the most valuable type-strain genomes for metagenomic binning, comparative biology and taxonomic classification.</title>
        <authorList>
            <person name="Goeker M."/>
        </authorList>
    </citation>
    <scope>NUCLEOTIDE SEQUENCE [LARGE SCALE GENOMIC DNA]</scope>
    <source>
        <strain evidence="3 4">DSM 27939</strain>
    </source>
</reference>
<protein>
    <recommendedName>
        <fullName evidence="5">HupE/UreJ family protein</fullName>
    </recommendedName>
</protein>
<feature type="transmembrane region" description="Helical" evidence="1">
    <location>
        <begin position="367"/>
        <end position="384"/>
    </location>
</feature>
<evidence type="ECO:0008006" key="5">
    <source>
        <dbReference type="Google" id="ProtNLM"/>
    </source>
</evidence>
<keyword evidence="1" id="KW-0812">Transmembrane</keyword>
<keyword evidence="4" id="KW-1185">Reference proteome</keyword>
<evidence type="ECO:0000313" key="4">
    <source>
        <dbReference type="Proteomes" id="UP000552709"/>
    </source>
</evidence>
<feature type="transmembrane region" description="Helical" evidence="1">
    <location>
        <begin position="404"/>
        <end position="424"/>
    </location>
</feature>
<evidence type="ECO:0000313" key="3">
    <source>
        <dbReference type="EMBL" id="MBB5363600.1"/>
    </source>
</evidence>
<proteinExistence type="predicted"/>
<feature type="chain" id="PRO_5030711378" description="HupE/UreJ family protein" evidence="2">
    <location>
        <begin position="24"/>
        <end position="433"/>
    </location>
</feature>
<keyword evidence="1" id="KW-0472">Membrane</keyword>
<gene>
    <name evidence="3" type="ORF">HNQ08_002706</name>
</gene>
<feature type="transmembrane region" description="Helical" evidence="1">
    <location>
        <begin position="215"/>
        <end position="235"/>
    </location>
</feature>